<protein>
    <submittedName>
        <fullName evidence="1">Uncharacterized protein</fullName>
    </submittedName>
</protein>
<evidence type="ECO:0000313" key="1">
    <source>
        <dbReference type="EMBL" id="KKL72732.1"/>
    </source>
</evidence>
<proteinExistence type="predicted"/>
<name>A0A0F9HCB1_9ZZZZ</name>
<gene>
    <name evidence="1" type="ORF">LCGC14_2081950</name>
</gene>
<comment type="caution">
    <text evidence="1">The sequence shown here is derived from an EMBL/GenBank/DDBJ whole genome shotgun (WGS) entry which is preliminary data.</text>
</comment>
<dbReference type="EMBL" id="LAZR01025181">
    <property type="protein sequence ID" value="KKL72732.1"/>
    <property type="molecule type" value="Genomic_DNA"/>
</dbReference>
<organism evidence="1">
    <name type="scientific">marine sediment metagenome</name>
    <dbReference type="NCBI Taxonomy" id="412755"/>
    <lineage>
        <taxon>unclassified sequences</taxon>
        <taxon>metagenomes</taxon>
        <taxon>ecological metagenomes</taxon>
    </lineage>
</organism>
<sequence>YKGLWVEMGIALGEGIPVWVIGTAGDSCIFMNHPLVRKFVDINAMFEELDTKKEEG</sequence>
<accession>A0A0F9HCB1</accession>
<feature type="non-terminal residue" evidence="1">
    <location>
        <position position="1"/>
    </location>
</feature>
<reference evidence="1" key="1">
    <citation type="journal article" date="2015" name="Nature">
        <title>Complex archaea that bridge the gap between prokaryotes and eukaryotes.</title>
        <authorList>
            <person name="Spang A."/>
            <person name="Saw J.H."/>
            <person name="Jorgensen S.L."/>
            <person name="Zaremba-Niedzwiedzka K."/>
            <person name="Martijn J."/>
            <person name="Lind A.E."/>
            <person name="van Eijk R."/>
            <person name="Schleper C."/>
            <person name="Guy L."/>
            <person name="Ettema T.J."/>
        </authorList>
    </citation>
    <scope>NUCLEOTIDE SEQUENCE</scope>
</reference>
<dbReference type="AlphaFoldDB" id="A0A0F9HCB1"/>